<evidence type="ECO:0000313" key="2">
    <source>
        <dbReference type="EMBL" id="GAA1392535.1"/>
    </source>
</evidence>
<dbReference type="EMBL" id="BAAAKJ010000125">
    <property type="protein sequence ID" value="GAA1392535.1"/>
    <property type="molecule type" value="Genomic_DNA"/>
</dbReference>
<dbReference type="RefSeq" id="WP_344332993.1">
    <property type="nucleotide sequence ID" value="NZ_BAAAKJ010000125.1"/>
</dbReference>
<dbReference type="Proteomes" id="UP001499863">
    <property type="component" value="Unassembled WGS sequence"/>
</dbReference>
<feature type="region of interest" description="Disordered" evidence="1">
    <location>
        <begin position="210"/>
        <end position="229"/>
    </location>
</feature>
<reference evidence="2 3" key="1">
    <citation type="journal article" date="2019" name="Int. J. Syst. Evol. Microbiol.">
        <title>The Global Catalogue of Microorganisms (GCM) 10K type strain sequencing project: providing services to taxonomists for standard genome sequencing and annotation.</title>
        <authorList>
            <consortium name="The Broad Institute Genomics Platform"/>
            <consortium name="The Broad Institute Genome Sequencing Center for Infectious Disease"/>
            <person name="Wu L."/>
            <person name="Ma J."/>
        </authorList>
    </citation>
    <scope>NUCLEOTIDE SEQUENCE [LARGE SCALE GENOMIC DNA]</scope>
    <source>
        <strain evidence="2 3">JCM 12393</strain>
    </source>
</reference>
<protein>
    <submittedName>
        <fullName evidence="2">Uncharacterized protein</fullName>
    </submittedName>
</protein>
<name>A0ABN1XZZ5_9ACTN</name>
<accession>A0ABN1XZZ5</accession>
<keyword evidence="3" id="KW-1185">Reference proteome</keyword>
<organism evidence="2 3">
    <name type="scientific">Kitasatospora putterlickiae</name>
    <dbReference type="NCBI Taxonomy" id="221725"/>
    <lineage>
        <taxon>Bacteria</taxon>
        <taxon>Bacillati</taxon>
        <taxon>Actinomycetota</taxon>
        <taxon>Actinomycetes</taxon>
        <taxon>Kitasatosporales</taxon>
        <taxon>Streptomycetaceae</taxon>
        <taxon>Kitasatospora</taxon>
    </lineage>
</organism>
<proteinExistence type="predicted"/>
<evidence type="ECO:0000256" key="1">
    <source>
        <dbReference type="SAM" id="MobiDB-lite"/>
    </source>
</evidence>
<comment type="caution">
    <text evidence="2">The sequence shown here is derived from an EMBL/GenBank/DDBJ whole genome shotgun (WGS) entry which is preliminary data.</text>
</comment>
<evidence type="ECO:0000313" key="3">
    <source>
        <dbReference type="Proteomes" id="UP001499863"/>
    </source>
</evidence>
<sequence length="229" mass="25836">MDVSESALYERAADCYLAAGMPAEAARCLRAAGAYRRSAELWGELGLWSEAVTDFRSGQLVHQAAWTLVHELGDPREARRLIRMVRPGELEAHEARSAMVDDDYYPFAPDRFTVRDRLVLARCDAAEGTGPDSLPPVLRAAANHLQDRRQVFDRLVEDWAVTLAEQHRRYDQVALIYAASLRGRRRNAATRWRDWASRVLHAELTLPPVEPDRVRPVSGPVLDGARGRR</sequence>
<gene>
    <name evidence="2" type="ORF">GCM10009639_24330</name>
</gene>